<dbReference type="Pfam" id="PF06041">
    <property type="entry name" value="DUF924"/>
    <property type="match status" value="1"/>
</dbReference>
<protein>
    <submittedName>
        <fullName evidence="1">DUF924 domain-containing protein</fullName>
    </submittedName>
</protein>
<gene>
    <name evidence="1" type="ORF">D0Y53_01795</name>
</gene>
<dbReference type="SUPFAM" id="SSF48452">
    <property type="entry name" value="TPR-like"/>
    <property type="match status" value="1"/>
</dbReference>
<accession>A0A372DQJ3</accession>
<sequence>MVTFWREAGPGQWFRGDAAFDAACRAHCGTAHLAAARRELDHWLETADGALGLVLLLDQIPRNIFRGNAHAYATDPLARHFAARALAAGHDRACAPALRLFFYLPFEHSEDAADQQRAVALIAALGDAEYLAYAQAHHDTIARFGRFPHRNAALGRTSTPEEQAYLDTGGGF</sequence>
<evidence type="ECO:0000313" key="1">
    <source>
        <dbReference type="EMBL" id="RFP61821.1"/>
    </source>
</evidence>
<evidence type="ECO:0000313" key="2">
    <source>
        <dbReference type="Proteomes" id="UP000262917"/>
    </source>
</evidence>
<keyword evidence="2" id="KW-1185">Reference proteome</keyword>
<proteinExistence type="predicted"/>
<dbReference type="AlphaFoldDB" id="A0A372DQJ3"/>
<dbReference type="EMBL" id="QVPD01000002">
    <property type="protein sequence ID" value="RFP61821.1"/>
    <property type="molecule type" value="Genomic_DNA"/>
</dbReference>
<comment type="caution">
    <text evidence="1">The sequence shown here is derived from an EMBL/GenBank/DDBJ whole genome shotgun (WGS) entry which is preliminary data.</text>
</comment>
<dbReference type="InterPro" id="IPR010323">
    <property type="entry name" value="DUF924"/>
</dbReference>
<dbReference type="Gene3D" id="1.25.40.10">
    <property type="entry name" value="Tetratricopeptide repeat domain"/>
    <property type="match status" value="1"/>
</dbReference>
<dbReference type="InterPro" id="IPR011990">
    <property type="entry name" value="TPR-like_helical_dom_sf"/>
</dbReference>
<reference evidence="1 2" key="1">
    <citation type="submission" date="2018-08" db="EMBL/GenBank/DDBJ databases">
        <title>Lysobacter weifangensis sp. nov., a new member of the family 'Xanthomonadaceae', isolated from soil in a farmland.</title>
        <authorList>
            <person name="Zhao H."/>
        </authorList>
    </citation>
    <scope>NUCLEOTIDE SEQUENCE [LARGE SCALE GENOMIC DNA]</scope>
    <source>
        <strain evidence="1 2">WF-2</strain>
    </source>
</reference>
<dbReference type="OrthoDB" id="7593450at2"/>
<name>A0A372DQJ3_9GAMM</name>
<dbReference type="Gene3D" id="1.20.58.320">
    <property type="entry name" value="TPR-like"/>
    <property type="match status" value="1"/>
</dbReference>
<organism evidence="1 2">
    <name type="scientific">Cognatiluteimonas weifangensis</name>
    <dbReference type="NCBI Taxonomy" id="2303539"/>
    <lineage>
        <taxon>Bacteria</taxon>
        <taxon>Pseudomonadati</taxon>
        <taxon>Pseudomonadota</taxon>
        <taxon>Gammaproteobacteria</taxon>
        <taxon>Lysobacterales</taxon>
        <taxon>Lysobacteraceae</taxon>
        <taxon>Cognatiluteimonas</taxon>
    </lineage>
</organism>
<dbReference type="Proteomes" id="UP000262917">
    <property type="component" value="Unassembled WGS sequence"/>
</dbReference>
<dbReference type="RefSeq" id="WP_117201439.1">
    <property type="nucleotide sequence ID" value="NZ_JBHTBK010000024.1"/>
</dbReference>